<dbReference type="GeneID" id="68104207"/>
<evidence type="ECO:0000259" key="1">
    <source>
        <dbReference type="Pfam" id="PF00724"/>
    </source>
</evidence>
<dbReference type="Proteomes" id="UP000816034">
    <property type="component" value="Unassembled WGS sequence"/>
</dbReference>
<dbReference type="GO" id="GO:0016491">
    <property type="term" value="F:oxidoreductase activity"/>
    <property type="evidence" value="ECO:0007669"/>
    <property type="project" value="InterPro"/>
</dbReference>
<sequence length="341" mass="38039">MSSTKKSSEIAKKLFTSLQLGGNTPNSKIQLSHRVVMPPLTRSRAVVGHGELHPELGPLYYSQRATEGGLLISEASQISKQGEGYPTTPGIYNKEHIESWSRVTKAVHDKGGIFFLQTWHVGRLREIVKQFGQAARNAKLAGFDGVELHSANGYLIDQFIQDGTNQRKDEYGGSISNRLRFLQEVVEESIKAFGGDSSKVSVRLSPETAIYEMSDSTPKETWREAVKLLAQYDLAYLHLVEPQGAAHARVSAELKPHYNKKSPIVVNSGFNLESAEKILQDGHADAVSFGRWFIANPDLVHRLKNNLPLNELDYTTLYYSPNVSGGYTEYKTYEEVLKVQQ</sequence>
<gene>
    <name evidence="2" type="ORF">C9374_011753</name>
</gene>
<proteinExistence type="predicted"/>
<reference evidence="2 3" key="1">
    <citation type="journal article" date="2018" name="BMC Genomics">
        <title>The genome of Naegleria lovaniensis, the basis for a comparative approach to unravel pathogenicity factors of the human pathogenic amoeba N. fowleri.</title>
        <authorList>
            <person name="Liechti N."/>
            <person name="Schurch N."/>
            <person name="Bruggmann R."/>
            <person name="Wittwer M."/>
        </authorList>
    </citation>
    <scope>NUCLEOTIDE SEQUENCE [LARGE SCALE GENOMIC DNA]</scope>
    <source>
        <strain evidence="2 3">ATCC 30569</strain>
    </source>
</reference>
<dbReference type="InterPro" id="IPR013785">
    <property type="entry name" value="Aldolase_TIM"/>
</dbReference>
<dbReference type="InterPro" id="IPR001155">
    <property type="entry name" value="OxRdtase_FMN_N"/>
</dbReference>
<protein>
    <recommendedName>
        <fullName evidence="1">NADH:flavin oxidoreductase/NADH oxidase N-terminal domain-containing protein</fullName>
    </recommendedName>
</protein>
<dbReference type="PANTHER" id="PTHR22893">
    <property type="entry name" value="NADH OXIDOREDUCTASE-RELATED"/>
    <property type="match status" value="1"/>
</dbReference>
<comment type="caution">
    <text evidence="2">The sequence shown here is derived from an EMBL/GenBank/DDBJ whole genome shotgun (WGS) entry which is preliminary data.</text>
</comment>
<dbReference type="CDD" id="cd02933">
    <property type="entry name" value="OYE_like_FMN"/>
    <property type="match status" value="1"/>
</dbReference>
<dbReference type="EMBL" id="PYSW02000050">
    <property type="protein sequence ID" value="KAG2373868.1"/>
    <property type="molecule type" value="Genomic_DNA"/>
</dbReference>
<evidence type="ECO:0000313" key="2">
    <source>
        <dbReference type="EMBL" id="KAG2373868.1"/>
    </source>
</evidence>
<dbReference type="Gene3D" id="3.20.20.70">
    <property type="entry name" value="Aldolase class I"/>
    <property type="match status" value="2"/>
</dbReference>
<keyword evidence="3" id="KW-1185">Reference proteome</keyword>
<dbReference type="PANTHER" id="PTHR22893:SF91">
    <property type="entry name" value="NADPH DEHYDROGENASE 2-RELATED"/>
    <property type="match status" value="1"/>
</dbReference>
<evidence type="ECO:0000313" key="3">
    <source>
        <dbReference type="Proteomes" id="UP000816034"/>
    </source>
</evidence>
<dbReference type="GO" id="GO:0010181">
    <property type="term" value="F:FMN binding"/>
    <property type="evidence" value="ECO:0007669"/>
    <property type="project" value="InterPro"/>
</dbReference>
<organism evidence="2 3">
    <name type="scientific">Naegleria lovaniensis</name>
    <name type="common">Amoeba</name>
    <dbReference type="NCBI Taxonomy" id="51637"/>
    <lineage>
        <taxon>Eukaryota</taxon>
        <taxon>Discoba</taxon>
        <taxon>Heterolobosea</taxon>
        <taxon>Tetramitia</taxon>
        <taxon>Eutetramitia</taxon>
        <taxon>Vahlkampfiidae</taxon>
        <taxon>Naegleria</taxon>
    </lineage>
</organism>
<dbReference type="Pfam" id="PF00724">
    <property type="entry name" value="Oxidored_FMN"/>
    <property type="match status" value="2"/>
</dbReference>
<dbReference type="AlphaFoldDB" id="A0AA88GES7"/>
<feature type="domain" description="NADH:flavin oxidoreductase/NADH oxidase N-terminal" evidence="1">
    <location>
        <begin position="125"/>
        <end position="310"/>
    </location>
</feature>
<accession>A0AA88GES7</accession>
<dbReference type="InterPro" id="IPR045247">
    <property type="entry name" value="Oye-like"/>
</dbReference>
<feature type="domain" description="NADH:flavin oxidoreductase/NADH oxidase N-terminal" evidence="1">
    <location>
        <begin position="28"/>
        <end position="123"/>
    </location>
</feature>
<name>A0AA88GES7_NAELO</name>
<dbReference type="SUPFAM" id="SSF51395">
    <property type="entry name" value="FMN-linked oxidoreductases"/>
    <property type="match status" value="1"/>
</dbReference>
<dbReference type="RefSeq" id="XP_044543042.1">
    <property type="nucleotide sequence ID" value="XM_044687443.1"/>
</dbReference>